<name>A0A1X7DT09_9PROT</name>
<dbReference type="InterPro" id="IPR000415">
    <property type="entry name" value="Nitroreductase-like"/>
</dbReference>
<dbReference type="RefSeq" id="WP_085082722.1">
    <property type="nucleotide sequence ID" value="NZ_FXAK01000001.1"/>
</dbReference>
<evidence type="ECO:0000256" key="4">
    <source>
        <dbReference type="ARBA" id="ARBA00022643"/>
    </source>
</evidence>
<proteinExistence type="inferred from homology"/>
<keyword evidence="5" id="KW-0560">Oxidoreductase</keyword>
<dbReference type="PANTHER" id="PTHR43673:SF2">
    <property type="entry name" value="NITROREDUCTASE"/>
    <property type="match status" value="1"/>
</dbReference>
<sequence length="230" mass="25492">MTAVQVSSLSATEAVRSRRSVRAFLDRPVPRALVEHILEVAARAPSGSNIQPWKVHAVAGAARAALTTELMVLHDAGIPPDPEYSYYPATWREPYLGRRRKVGWGLYGALGIAKGDRERMARQHGRNYDFFGAPVGLFFTLDRAMERGSWLDLGMFMQNVMIVARGVGLDTCPQQAFCNYHRIVRRHLGIPDGEILVSGMALGHADPAAPENRFDTDREPVDGFARFVGF</sequence>
<dbReference type="Pfam" id="PF00881">
    <property type="entry name" value="Nitroreductase"/>
    <property type="match status" value="1"/>
</dbReference>
<accession>A0A1X7DT09</accession>
<feature type="domain" description="Nitroreductase" evidence="6">
    <location>
        <begin position="15"/>
        <end position="204"/>
    </location>
</feature>
<dbReference type="STRING" id="286727.SAMN02982917_0939"/>
<dbReference type="EMBL" id="FXAK01000001">
    <property type="protein sequence ID" value="SMF20931.1"/>
    <property type="molecule type" value="Genomic_DNA"/>
</dbReference>
<comment type="cofactor">
    <cofactor evidence="1">
        <name>FMN</name>
        <dbReference type="ChEBI" id="CHEBI:58210"/>
    </cofactor>
</comment>
<dbReference type="InterPro" id="IPR029479">
    <property type="entry name" value="Nitroreductase"/>
</dbReference>
<dbReference type="AlphaFoldDB" id="A0A1X7DT09"/>
<organism evidence="7 8">
    <name type="scientific">Azospirillum oryzae</name>
    <dbReference type="NCBI Taxonomy" id="286727"/>
    <lineage>
        <taxon>Bacteria</taxon>
        <taxon>Pseudomonadati</taxon>
        <taxon>Pseudomonadota</taxon>
        <taxon>Alphaproteobacteria</taxon>
        <taxon>Rhodospirillales</taxon>
        <taxon>Azospirillaceae</taxon>
        <taxon>Azospirillum</taxon>
    </lineage>
</organism>
<dbReference type="GO" id="GO:0016491">
    <property type="term" value="F:oxidoreductase activity"/>
    <property type="evidence" value="ECO:0007669"/>
    <property type="project" value="UniProtKB-KW"/>
</dbReference>
<dbReference type="SUPFAM" id="SSF55469">
    <property type="entry name" value="FMN-dependent nitroreductase-like"/>
    <property type="match status" value="1"/>
</dbReference>
<keyword evidence="4" id="KW-0288">FMN</keyword>
<dbReference type="Proteomes" id="UP000192936">
    <property type="component" value="Unassembled WGS sequence"/>
</dbReference>
<reference evidence="7 8" key="1">
    <citation type="submission" date="2017-04" db="EMBL/GenBank/DDBJ databases">
        <authorList>
            <person name="Afonso C.L."/>
            <person name="Miller P.J."/>
            <person name="Scott M.A."/>
            <person name="Spackman E."/>
            <person name="Goraichik I."/>
            <person name="Dimitrov K.M."/>
            <person name="Suarez D.L."/>
            <person name="Swayne D.E."/>
        </authorList>
    </citation>
    <scope>NUCLEOTIDE SEQUENCE [LARGE SCALE GENOMIC DNA]</scope>
    <source>
        <strain evidence="7 8">A2P</strain>
    </source>
</reference>
<evidence type="ECO:0000313" key="7">
    <source>
        <dbReference type="EMBL" id="SMF20931.1"/>
    </source>
</evidence>
<gene>
    <name evidence="7" type="ORF">SAMN02982917_0939</name>
</gene>
<dbReference type="PANTHER" id="PTHR43673">
    <property type="entry name" value="NAD(P)H NITROREDUCTASE YDGI-RELATED"/>
    <property type="match status" value="1"/>
</dbReference>
<evidence type="ECO:0000256" key="5">
    <source>
        <dbReference type="ARBA" id="ARBA00023002"/>
    </source>
</evidence>
<dbReference type="Gene3D" id="3.40.109.10">
    <property type="entry name" value="NADH Oxidase"/>
    <property type="match status" value="1"/>
</dbReference>
<keyword evidence="3" id="KW-0285">Flavoprotein</keyword>
<comment type="similarity">
    <text evidence="2">Belongs to the nitroreductase family.</text>
</comment>
<evidence type="ECO:0000256" key="2">
    <source>
        <dbReference type="ARBA" id="ARBA00007118"/>
    </source>
</evidence>
<evidence type="ECO:0000256" key="3">
    <source>
        <dbReference type="ARBA" id="ARBA00022630"/>
    </source>
</evidence>
<dbReference type="CDD" id="cd02136">
    <property type="entry name" value="PnbA_NfnB-like"/>
    <property type="match status" value="1"/>
</dbReference>
<dbReference type="OrthoDB" id="9802510at2"/>
<evidence type="ECO:0000259" key="6">
    <source>
        <dbReference type="Pfam" id="PF00881"/>
    </source>
</evidence>
<evidence type="ECO:0000256" key="1">
    <source>
        <dbReference type="ARBA" id="ARBA00001917"/>
    </source>
</evidence>
<evidence type="ECO:0000313" key="8">
    <source>
        <dbReference type="Proteomes" id="UP000192936"/>
    </source>
</evidence>
<protein>
    <submittedName>
        <fullName evidence="7">Nitroreductase</fullName>
    </submittedName>
</protein>